<evidence type="ECO:0000259" key="2">
    <source>
        <dbReference type="Pfam" id="PF13360"/>
    </source>
</evidence>
<keyword evidence="4" id="KW-1185">Reference proteome</keyword>
<dbReference type="InterPro" id="IPR011047">
    <property type="entry name" value="Quinoprotein_ADH-like_sf"/>
</dbReference>
<reference evidence="3 4" key="1">
    <citation type="journal article" date="2015" name="Int. J. Syst. Evol. Microbiol.">
        <title>Novibacillus thermophilus gen. nov., sp. nov., a Gram-staining-negative and moderately thermophilic member of the family Thermoactinomycetaceae.</title>
        <authorList>
            <person name="Yang G."/>
            <person name="Chen J."/>
            <person name="Zhou S."/>
        </authorList>
    </citation>
    <scope>NUCLEOTIDE SEQUENCE [LARGE SCALE GENOMIC DNA]</scope>
    <source>
        <strain evidence="3 4">SG-1</strain>
    </source>
</reference>
<feature type="chain" id="PRO_5012052703" description="Pyrrolo-quinoline quinone repeat domain-containing protein" evidence="1">
    <location>
        <begin position="28"/>
        <end position="931"/>
    </location>
</feature>
<gene>
    <name evidence="3" type="ORF">B0W44_07535</name>
</gene>
<feature type="signal peptide" evidence="1">
    <location>
        <begin position="1"/>
        <end position="27"/>
    </location>
</feature>
<dbReference type="Gene3D" id="2.130.10.10">
    <property type="entry name" value="YVTN repeat-like/Quinoprotein amine dehydrogenase"/>
    <property type="match status" value="1"/>
</dbReference>
<dbReference type="InterPro" id="IPR013783">
    <property type="entry name" value="Ig-like_fold"/>
</dbReference>
<organism evidence="3 4">
    <name type="scientific">Novibacillus thermophilus</name>
    <dbReference type="NCBI Taxonomy" id="1471761"/>
    <lineage>
        <taxon>Bacteria</taxon>
        <taxon>Bacillati</taxon>
        <taxon>Bacillota</taxon>
        <taxon>Bacilli</taxon>
        <taxon>Bacillales</taxon>
        <taxon>Thermoactinomycetaceae</taxon>
        <taxon>Novibacillus</taxon>
    </lineage>
</organism>
<dbReference type="SMART" id="SM00564">
    <property type="entry name" value="PQQ"/>
    <property type="match status" value="5"/>
</dbReference>
<dbReference type="KEGG" id="ntr:B0W44_07535"/>
<sequence>MKKKSFFSAVLLCLFLLLSTLPFEAFAAGTNWYNFGQSRERHRLADDGVTKPPLYFKWAIKAGWSISQPIYRDGFFYHIAGGRVYKIPENMDFHPEGTSQSVIRQDLISKGGIIKEITSAYEGRSQPSHSIAYDTLFIGMGDQRVYALDPRTLKIRGAIQTTGGRLVSAPTPLSNETVAIADNNANVRIYKGLHRGITNNYVIRRLGGSDPSITVTGSPAEKNDRLFVPVSYAGKNKEGAVVAVDVNTSGARQTTSIAWVFKTRNGVATSTVYRDGVVYFSDKSGGMYAVNANNGKLIWQNQQHQTGNNTVTLVNNSPSIVGNYIVVPYRYVNGRGSGRIIAFDARNGRTRWIHNPGVEVANSPTIIRESRNDYYVLFGTTDGYLHVLDLFTGNRRTITHDYNGKPQQKVRVVSSSGEGSFFPGMGLATETMPAAQHLLVGGNSGSLPNSSGTNGYLFAYSAGLPNLKIHDIRTRPSEPNREEDIIIEAQVENESGRAMTTNMGWRIQNGSIQKTGNFTLQANERKWVRGPTIRAGTLSDDATVLQVWAKINPDENKPDNEETYSDNAMTKNFPLYGGIDLYTDSVTGGKYFETQKLLTRVNVGRMNKGEAPNTDTKVRLTLRNKENGSTRTLGEQSVSLVRGQARSLYFEWTADRAGDYELIAEINPSRSIKETTYSNDIARAPLTVWDKQSAALCGVSPSGTYGITGTFQYQGNARWNEDRERWEYETITGYYYEHLHASYKNKPEGSFVDDDGNIERQGTNVVEAGQGFNFEIESEYVDESGRYSGPRKAHMEVPDGTRSDMDHVYPAGSDYNEWRLSQAWVERNGYEVKYQQNKPHGEWLDGGRAFYTPMDTQDGPYPFTVKVYEAGRNNLEMCMEGEVIVDGMLYDDFYVRRVYPGNPFPFGVTPMWEGHEHLLTDLLDWYEGRED</sequence>
<dbReference type="SUPFAM" id="SSF50998">
    <property type="entry name" value="Quinoprotein alcohol dehydrogenase-like"/>
    <property type="match status" value="1"/>
</dbReference>
<dbReference type="STRING" id="1471761.B0W44_07535"/>
<dbReference type="PANTHER" id="PTHR34512:SF30">
    <property type="entry name" value="OUTER MEMBRANE PROTEIN ASSEMBLY FACTOR BAMB"/>
    <property type="match status" value="1"/>
</dbReference>
<dbReference type="OrthoDB" id="9794322at2"/>
<dbReference type="InterPro" id="IPR018391">
    <property type="entry name" value="PQQ_b-propeller_rpt"/>
</dbReference>
<evidence type="ECO:0000256" key="1">
    <source>
        <dbReference type="SAM" id="SignalP"/>
    </source>
</evidence>
<evidence type="ECO:0000313" key="4">
    <source>
        <dbReference type="Proteomes" id="UP000188603"/>
    </source>
</evidence>
<name>A0A1U9K6G8_9BACL</name>
<dbReference type="Proteomes" id="UP000188603">
    <property type="component" value="Chromosome"/>
</dbReference>
<feature type="domain" description="Pyrrolo-quinoline quinone repeat" evidence="2">
    <location>
        <begin position="222"/>
        <end position="401"/>
    </location>
</feature>
<protein>
    <recommendedName>
        <fullName evidence="2">Pyrrolo-quinoline quinone repeat domain-containing protein</fullName>
    </recommendedName>
</protein>
<dbReference type="PANTHER" id="PTHR34512">
    <property type="entry name" value="CELL SURFACE PROTEIN"/>
    <property type="match status" value="1"/>
</dbReference>
<dbReference type="EMBL" id="CP019699">
    <property type="protein sequence ID" value="AQS55659.1"/>
    <property type="molecule type" value="Genomic_DNA"/>
</dbReference>
<dbReference type="RefSeq" id="WP_077719526.1">
    <property type="nucleotide sequence ID" value="NZ_CP019699.1"/>
</dbReference>
<accession>A0A1U9K6G8</accession>
<dbReference type="InterPro" id="IPR015943">
    <property type="entry name" value="WD40/YVTN_repeat-like_dom_sf"/>
</dbReference>
<evidence type="ECO:0000313" key="3">
    <source>
        <dbReference type="EMBL" id="AQS55659.1"/>
    </source>
</evidence>
<dbReference type="Gene3D" id="2.60.40.10">
    <property type="entry name" value="Immunoglobulins"/>
    <property type="match status" value="1"/>
</dbReference>
<dbReference type="AlphaFoldDB" id="A0A1U9K6G8"/>
<keyword evidence="1" id="KW-0732">Signal</keyword>
<dbReference type="Pfam" id="PF13360">
    <property type="entry name" value="PQQ_2"/>
    <property type="match status" value="1"/>
</dbReference>
<dbReference type="InterPro" id="IPR002372">
    <property type="entry name" value="PQQ_rpt_dom"/>
</dbReference>
<proteinExistence type="predicted"/>